<evidence type="ECO:0000256" key="1">
    <source>
        <dbReference type="SAM" id="Coils"/>
    </source>
</evidence>
<name>A0A078B6T7_STYLE</name>
<feature type="compositionally biased region" description="Polar residues" evidence="2">
    <location>
        <begin position="664"/>
        <end position="676"/>
    </location>
</feature>
<keyword evidence="1" id="KW-0175">Coiled coil</keyword>
<organism evidence="3 4">
    <name type="scientific">Stylonychia lemnae</name>
    <name type="common">Ciliate</name>
    <dbReference type="NCBI Taxonomy" id="5949"/>
    <lineage>
        <taxon>Eukaryota</taxon>
        <taxon>Sar</taxon>
        <taxon>Alveolata</taxon>
        <taxon>Ciliophora</taxon>
        <taxon>Intramacronucleata</taxon>
        <taxon>Spirotrichea</taxon>
        <taxon>Stichotrichia</taxon>
        <taxon>Sporadotrichida</taxon>
        <taxon>Oxytrichidae</taxon>
        <taxon>Stylonychinae</taxon>
        <taxon>Stylonychia</taxon>
    </lineage>
</organism>
<dbReference type="AlphaFoldDB" id="A0A078B6T7"/>
<feature type="region of interest" description="Disordered" evidence="2">
    <location>
        <begin position="778"/>
        <end position="818"/>
    </location>
</feature>
<keyword evidence="4" id="KW-1185">Reference proteome</keyword>
<feature type="region of interest" description="Disordered" evidence="2">
    <location>
        <begin position="840"/>
        <end position="870"/>
    </location>
</feature>
<feature type="compositionally biased region" description="Basic and acidic residues" evidence="2">
    <location>
        <begin position="91"/>
        <end position="100"/>
    </location>
</feature>
<feature type="compositionally biased region" description="Basic residues" evidence="2">
    <location>
        <begin position="594"/>
        <end position="603"/>
    </location>
</feature>
<feature type="region of interest" description="Disordered" evidence="2">
    <location>
        <begin position="654"/>
        <end position="678"/>
    </location>
</feature>
<feature type="compositionally biased region" description="Basic and acidic residues" evidence="2">
    <location>
        <begin position="358"/>
        <end position="368"/>
    </location>
</feature>
<dbReference type="InParanoid" id="A0A078B6T7"/>
<feature type="region of interest" description="Disordered" evidence="2">
    <location>
        <begin position="592"/>
        <end position="612"/>
    </location>
</feature>
<sequence>MLQSPGQFKDPFMLRLDNFQKNNKIFSIDVNNTEIFSSNNDLAQQSINISQEDLNKIDGGDDVEPGNVEIVKKIDSDSDQSYYDDQDDGGENQKDQIIKEEEQEDSEDGKDQDQDQGQDRDGGESQYSDDFEQADQKRTKNEKDDDAPTKPKIQSPTKSPFTKSPMDSYYRIGSGDSHLKQQQDKSFSLPDVRAEDSASQYNKITSISQLRNIPFASNLENAKMLVQLTRERNFEYERQKRSNKYLSQTLKVLNLNVDVLIEQHNPIKYKKLAKSRITRQDPNLSQEQQDQIDIQRKIEEIKNADKHLKMTEKEYNFLAKIEGRMKDQHYLNQLFAKVEENSQVVDQIKKDNEFLRNEQRKNERKIDKMSQLQQNDPDQQMGREIQQLEIELNMLQHRLSFLQEKEVKLTQKETKLKEKQESMVILEVKMKDKEQRMIDKAQKLYGLNFQDKNALLQQAENEERLLRKEAHLKKIGIIKQSLESNKKNYQTQLKTHLKQMKDLERQKGFLQQQLDELDSDIQVSTNDYQKQMDHEELKIKRRHDLQIKEKNIRQVSKSTDFTKGLEEHKFMMQISNNVHLEDMIQIVQTPVSRHSNKNSHHTNNRPVNQSSILDRLEKDQRQNSSMNQKSILKTEEFYRNEDNDDIKTITIDKPKKNSEEFQMDENQSIYHKQSPTLRDISKDQEEFEDDGRSPLGFEIELEADAIALAQNMNNQDLDVDMDELKKKKIRQNDTDLNVTQNKGARKELDQSDILMKKVKQLDEKKIVRPETDIKAPPFVVSKFNQTNRSSYSKDNPNLPSDKKSVRYQSNPRSSVQNDLVIENNVININKKESQPLLDQNMKSQHQLQQQMHQSKQSLNNSSQNDDFSEYRKVKVGSVMSIKSKHAL</sequence>
<feature type="compositionally biased region" description="Basic and acidic residues" evidence="2">
    <location>
        <begin position="134"/>
        <end position="149"/>
    </location>
</feature>
<feature type="compositionally biased region" description="Polar residues" evidence="2">
    <location>
        <begin position="782"/>
        <end position="798"/>
    </location>
</feature>
<dbReference type="EMBL" id="CCKQ01017400">
    <property type="protein sequence ID" value="CDW89278.1"/>
    <property type="molecule type" value="Genomic_DNA"/>
</dbReference>
<proteinExistence type="predicted"/>
<protein>
    <submittedName>
        <fullName evidence="3">Uncharacterized protein</fullName>
    </submittedName>
</protein>
<gene>
    <name evidence="3" type="primary">Contig5035.g5388</name>
    <name evidence="3" type="ORF">STYLEM_18410</name>
</gene>
<dbReference type="OrthoDB" id="10670163at2759"/>
<reference evidence="3 4" key="1">
    <citation type="submission" date="2014-06" db="EMBL/GenBank/DDBJ databases">
        <authorList>
            <person name="Swart Estienne"/>
        </authorList>
    </citation>
    <scope>NUCLEOTIDE SEQUENCE [LARGE SCALE GENOMIC DNA]</scope>
    <source>
        <strain evidence="3 4">130c</strain>
    </source>
</reference>
<evidence type="ECO:0000256" key="2">
    <source>
        <dbReference type="SAM" id="MobiDB-lite"/>
    </source>
</evidence>
<feature type="compositionally biased region" description="Polar residues" evidence="2">
    <location>
        <begin position="152"/>
        <end position="162"/>
    </location>
</feature>
<feature type="region of interest" description="Disordered" evidence="2">
    <location>
        <begin position="358"/>
        <end position="379"/>
    </location>
</feature>
<feature type="compositionally biased region" description="Basic and acidic residues" evidence="2">
    <location>
        <begin position="109"/>
        <end position="123"/>
    </location>
</feature>
<feature type="coiled-coil region" evidence="1">
    <location>
        <begin position="284"/>
        <end position="314"/>
    </location>
</feature>
<evidence type="ECO:0000313" key="4">
    <source>
        <dbReference type="Proteomes" id="UP000039865"/>
    </source>
</evidence>
<feature type="region of interest" description="Disordered" evidence="2">
    <location>
        <begin position="73"/>
        <end position="193"/>
    </location>
</feature>
<dbReference type="Proteomes" id="UP000039865">
    <property type="component" value="Unassembled WGS sequence"/>
</dbReference>
<feature type="compositionally biased region" description="Low complexity" evidence="2">
    <location>
        <begin position="840"/>
        <end position="864"/>
    </location>
</feature>
<accession>A0A078B6T7</accession>
<feature type="compositionally biased region" description="Polar residues" evidence="2">
    <location>
        <begin position="806"/>
        <end position="817"/>
    </location>
</feature>
<evidence type="ECO:0000313" key="3">
    <source>
        <dbReference type="EMBL" id="CDW89278.1"/>
    </source>
</evidence>